<evidence type="ECO:0000313" key="4">
    <source>
        <dbReference type="Proteomes" id="UP001595640"/>
    </source>
</evidence>
<dbReference type="InterPro" id="IPR035901">
    <property type="entry name" value="GIY-YIG_endonuc_sf"/>
</dbReference>
<dbReference type="EMBL" id="JBHRUH010000031">
    <property type="protein sequence ID" value="MFC3293865.1"/>
    <property type="molecule type" value="Genomic_DNA"/>
</dbReference>
<dbReference type="PROSITE" id="PS50164">
    <property type="entry name" value="GIY_YIG"/>
    <property type="match status" value="1"/>
</dbReference>
<dbReference type="PANTHER" id="PTHR34477">
    <property type="entry name" value="UPF0213 PROTEIN YHBQ"/>
    <property type="match status" value="1"/>
</dbReference>
<proteinExistence type="inferred from homology"/>
<evidence type="ECO:0000259" key="2">
    <source>
        <dbReference type="PROSITE" id="PS50164"/>
    </source>
</evidence>
<reference evidence="4" key="1">
    <citation type="journal article" date="2019" name="Int. J. Syst. Evol. Microbiol.">
        <title>The Global Catalogue of Microorganisms (GCM) 10K type strain sequencing project: providing services to taxonomists for standard genome sequencing and annotation.</title>
        <authorList>
            <consortium name="The Broad Institute Genomics Platform"/>
            <consortium name="The Broad Institute Genome Sequencing Center for Infectious Disease"/>
            <person name="Wu L."/>
            <person name="Ma J."/>
        </authorList>
    </citation>
    <scope>NUCLEOTIDE SEQUENCE [LARGE SCALE GENOMIC DNA]</scope>
    <source>
        <strain evidence="4">KCTC 12847</strain>
    </source>
</reference>
<protein>
    <submittedName>
        <fullName evidence="3">GIY-YIG nuclease family protein</fullName>
    </submittedName>
</protein>
<organism evidence="3 4">
    <name type="scientific">Modicisalibacter luteus</name>
    <dbReference type="NCBI Taxonomy" id="453962"/>
    <lineage>
        <taxon>Bacteria</taxon>
        <taxon>Pseudomonadati</taxon>
        <taxon>Pseudomonadota</taxon>
        <taxon>Gammaproteobacteria</taxon>
        <taxon>Oceanospirillales</taxon>
        <taxon>Halomonadaceae</taxon>
        <taxon>Modicisalibacter</taxon>
    </lineage>
</organism>
<keyword evidence="4" id="KW-1185">Reference proteome</keyword>
<dbReference type="SUPFAM" id="SSF82771">
    <property type="entry name" value="GIY-YIG endonuclease"/>
    <property type="match status" value="1"/>
</dbReference>
<comment type="similarity">
    <text evidence="1">Belongs to the UPF0213 family.</text>
</comment>
<accession>A0ABV7M5Y0</accession>
<feature type="domain" description="GIY-YIG" evidence="2">
    <location>
        <begin position="15"/>
        <end position="91"/>
    </location>
</feature>
<dbReference type="Gene3D" id="3.40.1440.10">
    <property type="entry name" value="GIY-YIG endonuclease"/>
    <property type="match status" value="1"/>
</dbReference>
<dbReference type="InterPro" id="IPR000305">
    <property type="entry name" value="GIY-YIG_endonuc"/>
</dbReference>
<dbReference type="PANTHER" id="PTHR34477:SF1">
    <property type="entry name" value="UPF0213 PROTEIN YHBQ"/>
    <property type="match status" value="1"/>
</dbReference>
<gene>
    <name evidence="3" type="ORF">ACFOEI_17595</name>
</gene>
<name>A0ABV7M5Y0_9GAMM</name>
<evidence type="ECO:0000313" key="3">
    <source>
        <dbReference type="EMBL" id="MFC3293865.1"/>
    </source>
</evidence>
<sequence>MNSQRPDALTGAADTCWFLYMIETAAGALYTGITTDVERRFGEHCGSRRGARALRGKGPLTLVHYERVGSRSEALKLEASLKRLSAAGKRAWLTTRPACRDR</sequence>
<dbReference type="Proteomes" id="UP001595640">
    <property type="component" value="Unassembled WGS sequence"/>
</dbReference>
<comment type="caution">
    <text evidence="3">The sequence shown here is derived from an EMBL/GenBank/DDBJ whole genome shotgun (WGS) entry which is preliminary data.</text>
</comment>
<evidence type="ECO:0000256" key="1">
    <source>
        <dbReference type="ARBA" id="ARBA00007435"/>
    </source>
</evidence>
<dbReference type="InterPro" id="IPR050190">
    <property type="entry name" value="UPF0213_domain"/>
</dbReference>
<dbReference type="Pfam" id="PF01541">
    <property type="entry name" value="GIY-YIG"/>
    <property type="match status" value="1"/>
</dbReference>
<dbReference type="CDD" id="cd10456">
    <property type="entry name" value="GIY-YIG_UPF0213"/>
    <property type="match status" value="1"/>
</dbReference>
<dbReference type="RefSeq" id="WP_026300463.1">
    <property type="nucleotide sequence ID" value="NZ_BMXD01000001.1"/>
</dbReference>